<dbReference type="GO" id="GO:0005576">
    <property type="term" value="C:extracellular region"/>
    <property type="evidence" value="ECO:0007669"/>
    <property type="project" value="TreeGrafter"/>
</dbReference>
<keyword evidence="3" id="KW-1185">Reference proteome</keyword>
<sequence length="193" mass="19984">MLLSDALLFAATASAAAITSPLTPRAGLPNGQTTVQDVINIHNAVLELDAIVQDYTGSPFPTSLVNGVPVLEGVFKIHNVNRVGFVNALAALPYSKAEDAAIVQTVEDTVNVSIPAATVHLKAKLKEFQEGALGPVVVASLALLLSDHDTFSAAVATKLVGADPDVLARGLAAVANIHNAIQDALLFYTLNVV</sequence>
<dbReference type="PANTHER" id="PTHR38123:SF5">
    <property type="entry name" value="CELL WALL GALACTOMANNOPROTEIN"/>
    <property type="match status" value="1"/>
</dbReference>
<dbReference type="AlphaFoldDB" id="A0A6A6W241"/>
<dbReference type="InterPro" id="IPR021054">
    <property type="entry name" value="Cell_wall_mannoprotein_1"/>
</dbReference>
<dbReference type="PANTHER" id="PTHR38123">
    <property type="entry name" value="CELL WALL SERINE-THREONINE-RICH GALACTOMANNOPROTEIN MP1 (AFU_ORTHOLOGUE AFUA_4G03240)"/>
    <property type="match status" value="1"/>
</dbReference>
<accession>A0A6A6W241</accession>
<organism evidence="2 3">
    <name type="scientific">Pseudovirgaria hyperparasitica</name>
    <dbReference type="NCBI Taxonomy" id="470096"/>
    <lineage>
        <taxon>Eukaryota</taxon>
        <taxon>Fungi</taxon>
        <taxon>Dikarya</taxon>
        <taxon>Ascomycota</taxon>
        <taxon>Pezizomycotina</taxon>
        <taxon>Dothideomycetes</taxon>
        <taxon>Dothideomycetes incertae sedis</taxon>
        <taxon>Acrospermales</taxon>
        <taxon>Acrospermaceae</taxon>
        <taxon>Pseudovirgaria</taxon>
    </lineage>
</organism>
<dbReference type="GeneID" id="54485451"/>
<evidence type="ECO:0000313" key="3">
    <source>
        <dbReference type="Proteomes" id="UP000799437"/>
    </source>
</evidence>
<dbReference type="RefSeq" id="XP_033598567.1">
    <property type="nucleotide sequence ID" value="XM_033744397.1"/>
</dbReference>
<proteinExistence type="predicted"/>
<keyword evidence="1" id="KW-0732">Signal</keyword>
<dbReference type="Pfam" id="PF12296">
    <property type="entry name" value="HsbA"/>
    <property type="match status" value="1"/>
</dbReference>
<feature type="chain" id="PRO_5025622342" evidence="1">
    <location>
        <begin position="18"/>
        <end position="193"/>
    </location>
</feature>
<gene>
    <name evidence="2" type="ORF">EJ05DRAFT_478146</name>
</gene>
<evidence type="ECO:0000256" key="1">
    <source>
        <dbReference type="SAM" id="SignalP"/>
    </source>
</evidence>
<feature type="signal peptide" evidence="1">
    <location>
        <begin position="1"/>
        <end position="17"/>
    </location>
</feature>
<dbReference type="EMBL" id="ML996576">
    <property type="protein sequence ID" value="KAF2756116.1"/>
    <property type="molecule type" value="Genomic_DNA"/>
</dbReference>
<name>A0A6A6W241_9PEZI</name>
<protein>
    <submittedName>
        <fullName evidence="2">Uncharacterized protein</fullName>
    </submittedName>
</protein>
<reference evidence="2" key="1">
    <citation type="journal article" date="2020" name="Stud. Mycol.">
        <title>101 Dothideomycetes genomes: a test case for predicting lifestyles and emergence of pathogens.</title>
        <authorList>
            <person name="Haridas S."/>
            <person name="Albert R."/>
            <person name="Binder M."/>
            <person name="Bloem J."/>
            <person name="Labutti K."/>
            <person name="Salamov A."/>
            <person name="Andreopoulos B."/>
            <person name="Baker S."/>
            <person name="Barry K."/>
            <person name="Bills G."/>
            <person name="Bluhm B."/>
            <person name="Cannon C."/>
            <person name="Castanera R."/>
            <person name="Culley D."/>
            <person name="Daum C."/>
            <person name="Ezra D."/>
            <person name="Gonzalez J."/>
            <person name="Henrissat B."/>
            <person name="Kuo A."/>
            <person name="Liang C."/>
            <person name="Lipzen A."/>
            <person name="Lutzoni F."/>
            <person name="Magnuson J."/>
            <person name="Mondo S."/>
            <person name="Nolan M."/>
            <person name="Ohm R."/>
            <person name="Pangilinan J."/>
            <person name="Park H.-J."/>
            <person name="Ramirez L."/>
            <person name="Alfaro M."/>
            <person name="Sun H."/>
            <person name="Tritt A."/>
            <person name="Yoshinaga Y."/>
            <person name="Zwiers L.-H."/>
            <person name="Turgeon B."/>
            <person name="Goodwin S."/>
            <person name="Spatafora J."/>
            <person name="Crous P."/>
            <person name="Grigoriev I."/>
        </authorList>
    </citation>
    <scope>NUCLEOTIDE SEQUENCE</scope>
    <source>
        <strain evidence="2">CBS 121739</strain>
    </source>
</reference>
<dbReference type="Gene3D" id="1.20.1280.140">
    <property type="match status" value="1"/>
</dbReference>
<evidence type="ECO:0000313" key="2">
    <source>
        <dbReference type="EMBL" id="KAF2756116.1"/>
    </source>
</evidence>
<dbReference type="OrthoDB" id="2422134at2759"/>
<dbReference type="Proteomes" id="UP000799437">
    <property type="component" value="Unassembled WGS sequence"/>
</dbReference>